<evidence type="ECO:0000256" key="4">
    <source>
        <dbReference type="ARBA" id="ARBA00022989"/>
    </source>
</evidence>
<sequence>MINMELILLRQIAILLASGVGAYVDFKTGYIYDWITIPLIIFGLFVNILEQEFSGIGLGILVFGIGYVLYYTGKIGGGDVKLYTGIALALPFFNDSVFIIQAVLLSALTSIIFLSVYYMIKYFRKGIDFQYNKQGIMRALGFLVILIVYLFMLSTTGFVSDNYLLLFGTPLSFGVLFIAFEKGIRKEFFLKKINLKDIEEDEIIAFDFMSEKEREKLGKGFKGIYGEKEKKELEKKGIKEIFVYRDLPRFGVFVFLGVLLALVFPGLGFLLTGGF</sequence>
<evidence type="ECO:0000256" key="1">
    <source>
        <dbReference type="ARBA" id="ARBA00004651"/>
    </source>
</evidence>
<proteinExistence type="predicted"/>
<dbReference type="InterPro" id="IPR000045">
    <property type="entry name" value="Prepilin_IV_endopep_pep"/>
</dbReference>
<organism evidence="8 9">
    <name type="scientific">Candidatus Iainarchaeum sp</name>
    <dbReference type="NCBI Taxonomy" id="3101447"/>
    <lineage>
        <taxon>Archaea</taxon>
        <taxon>Candidatus Iainarchaeota</taxon>
        <taxon>Candidatus Iainarchaeia</taxon>
        <taxon>Candidatus Iainarchaeales</taxon>
        <taxon>Candidatus Iainarchaeaceae</taxon>
        <taxon>Candidatus Iainarchaeum</taxon>
    </lineage>
</organism>
<dbReference type="EMBL" id="NZBD01000015">
    <property type="protein sequence ID" value="MAG18310.1"/>
    <property type="molecule type" value="Genomic_DNA"/>
</dbReference>
<gene>
    <name evidence="8" type="ORF">CL944_02450</name>
</gene>
<keyword evidence="4 6" id="KW-1133">Transmembrane helix</keyword>
<feature type="domain" description="Prepilin type IV endopeptidase peptidase" evidence="7">
    <location>
        <begin position="14"/>
        <end position="109"/>
    </location>
</feature>
<evidence type="ECO:0000256" key="2">
    <source>
        <dbReference type="ARBA" id="ARBA00022475"/>
    </source>
</evidence>
<evidence type="ECO:0000256" key="5">
    <source>
        <dbReference type="ARBA" id="ARBA00023136"/>
    </source>
</evidence>
<dbReference type="PANTHER" id="PTHR36506">
    <property type="entry name" value="PREFLAGELLIN PEPTIDASE"/>
    <property type="match status" value="1"/>
</dbReference>
<dbReference type="Proteomes" id="UP000226712">
    <property type="component" value="Unassembled WGS sequence"/>
</dbReference>
<evidence type="ECO:0000313" key="9">
    <source>
        <dbReference type="Proteomes" id="UP000226712"/>
    </source>
</evidence>
<comment type="caution">
    <text evidence="8">The sequence shown here is derived from an EMBL/GenBank/DDBJ whole genome shotgun (WGS) entry which is preliminary data.</text>
</comment>
<keyword evidence="3 6" id="KW-0812">Transmembrane</keyword>
<comment type="subcellular location">
    <subcellularLocation>
        <location evidence="1">Cell membrane</location>
        <topology evidence="1">Multi-pass membrane protein</topology>
    </subcellularLocation>
</comment>
<feature type="transmembrane region" description="Helical" evidence="6">
    <location>
        <begin position="140"/>
        <end position="159"/>
    </location>
</feature>
<feature type="transmembrane region" description="Helical" evidence="6">
    <location>
        <begin position="165"/>
        <end position="184"/>
    </location>
</feature>
<evidence type="ECO:0000259" key="7">
    <source>
        <dbReference type="Pfam" id="PF01478"/>
    </source>
</evidence>
<evidence type="ECO:0000313" key="8">
    <source>
        <dbReference type="EMBL" id="MAG18310.1"/>
    </source>
</evidence>
<dbReference type="Pfam" id="PF01478">
    <property type="entry name" value="Peptidase_A24"/>
    <property type="match status" value="1"/>
</dbReference>
<keyword evidence="2" id="KW-1003">Cell membrane</keyword>
<reference evidence="9" key="1">
    <citation type="submission" date="2017-09" db="EMBL/GenBank/DDBJ databases">
        <title>The Reconstruction of 2,631 Draft Metagenome-Assembled Genomes from the Global Oceans.</title>
        <authorList>
            <person name="Tully B.J."/>
            <person name="Graham E.D."/>
            <person name="Heidelberg J.F."/>
        </authorList>
    </citation>
    <scope>NUCLEOTIDE SEQUENCE [LARGE SCALE GENOMIC DNA]</scope>
</reference>
<feature type="transmembrane region" description="Helical" evidence="6">
    <location>
        <begin position="98"/>
        <end position="120"/>
    </location>
</feature>
<protein>
    <recommendedName>
        <fullName evidence="7">Prepilin type IV endopeptidase peptidase domain-containing protein</fullName>
    </recommendedName>
</protein>
<feature type="transmembrane region" description="Helical" evidence="6">
    <location>
        <begin position="56"/>
        <end position="73"/>
    </location>
</feature>
<feature type="transmembrane region" description="Helical" evidence="6">
    <location>
        <begin position="250"/>
        <end position="271"/>
    </location>
</feature>
<feature type="transmembrane region" description="Helical" evidence="6">
    <location>
        <begin position="31"/>
        <end position="49"/>
    </location>
</feature>
<dbReference type="AlphaFoldDB" id="A0A2D6LQ46"/>
<keyword evidence="5 6" id="KW-0472">Membrane</keyword>
<dbReference type="GO" id="GO:0004190">
    <property type="term" value="F:aspartic-type endopeptidase activity"/>
    <property type="evidence" value="ECO:0007669"/>
    <property type="project" value="InterPro"/>
</dbReference>
<dbReference type="InterPro" id="IPR052218">
    <property type="entry name" value="Preflagellin_Peptidase"/>
</dbReference>
<dbReference type="PANTHER" id="PTHR36506:SF1">
    <property type="entry name" value="PREFLAGELLIN PEPTIDASE"/>
    <property type="match status" value="1"/>
</dbReference>
<evidence type="ECO:0000256" key="6">
    <source>
        <dbReference type="SAM" id="Phobius"/>
    </source>
</evidence>
<dbReference type="Gene3D" id="1.20.120.1220">
    <property type="match status" value="1"/>
</dbReference>
<accession>A0A2D6LQ46</accession>
<evidence type="ECO:0000256" key="3">
    <source>
        <dbReference type="ARBA" id="ARBA00022692"/>
    </source>
</evidence>
<dbReference type="GO" id="GO:0005886">
    <property type="term" value="C:plasma membrane"/>
    <property type="evidence" value="ECO:0007669"/>
    <property type="project" value="UniProtKB-SubCell"/>
</dbReference>
<name>A0A2D6LQ46_9ARCH</name>